<gene>
    <name evidence="1" type="ORF">GCM10009092_09820</name>
</gene>
<comment type="caution">
    <text evidence="1">The sequence shown here is derived from an EMBL/GenBank/DDBJ whole genome shotgun (WGS) entry which is preliminary data.</text>
</comment>
<dbReference type="SUPFAM" id="SSF53850">
    <property type="entry name" value="Periplasmic binding protein-like II"/>
    <property type="match status" value="1"/>
</dbReference>
<evidence type="ECO:0008006" key="3">
    <source>
        <dbReference type="Google" id="ProtNLM"/>
    </source>
</evidence>
<sequence>MSALQRKDWSWHTGLHSAFNRWQWIIGLALLIPYMSIATELTPASQKMLLTHIQHSQKQPFIDFITTVYQDLGIDVTTQAVPSVDEFTLLERGETDAAVLLVKENAMAHKNLVIVEPAIYEADLVLLCKRKDTCDLSVLQSQDNAIFTNLGDIATIQTMGVKSQLFFESSLTDSLSMLRNGRVDFLLYGTTKAEVRQLKAEFNLIEVKKLSMHHVIHNKHAKLLPALQSTIRRKLPAFKPH</sequence>
<protein>
    <recommendedName>
        <fullName evidence="3">Solute-binding protein family 3/N-terminal domain-containing protein</fullName>
    </recommendedName>
</protein>
<dbReference type="EMBL" id="BAAAEI010000006">
    <property type="protein sequence ID" value="GAA0347440.1"/>
    <property type="molecule type" value="Genomic_DNA"/>
</dbReference>
<keyword evidence="2" id="KW-1185">Reference proteome</keyword>
<dbReference type="RefSeq" id="WP_102796991.1">
    <property type="nucleotide sequence ID" value="NZ_BAAAEI010000006.1"/>
</dbReference>
<evidence type="ECO:0000313" key="1">
    <source>
        <dbReference type="EMBL" id="GAA0347440.1"/>
    </source>
</evidence>
<reference evidence="2" key="1">
    <citation type="journal article" date="2019" name="Int. J. Syst. Evol. Microbiol.">
        <title>The Global Catalogue of Microorganisms (GCM) 10K type strain sequencing project: providing services to taxonomists for standard genome sequencing and annotation.</title>
        <authorList>
            <consortium name="The Broad Institute Genomics Platform"/>
            <consortium name="The Broad Institute Genome Sequencing Center for Infectious Disease"/>
            <person name="Wu L."/>
            <person name="Ma J."/>
        </authorList>
    </citation>
    <scope>NUCLEOTIDE SEQUENCE [LARGE SCALE GENOMIC DNA]</scope>
    <source>
        <strain evidence="2">JCM 13378</strain>
    </source>
</reference>
<name>A0ABP3GN32_9ALTE</name>
<proteinExistence type="predicted"/>
<evidence type="ECO:0000313" key="2">
    <source>
        <dbReference type="Proteomes" id="UP001501757"/>
    </source>
</evidence>
<dbReference type="Proteomes" id="UP001501757">
    <property type="component" value="Unassembled WGS sequence"/>
</dbReference>
<organism evidence="1 2">
    <name type="scientific">Bowmanella denitrificans</name>
    <dbReference type="NCBI Taxonomy" id="366582"/>
    <lineage>
        <taxon>Bacteria</taxon>
        <taxon>Pseudomonadati</taxon>
        <taxon>Pseudomonadota</taxon>
        <taxon>Gammaproteobacteria</taxon>
        <taxon>Alteromonadales</taxon>
        <taxon>Alteromonadaceae</taxon>
        <taxon>Bowmanella</taxon>
    </lineage>
</organism>
<accession>A0ABP3GN32</accession>